<dbReference type="Proteomes" id="UP000286997">
    <property type="component" value="Unassembled WGS sequence"/>
</dbReference>
<dbReference type="GO" id="GO:0006109">
    <property type="term" value="P:regulation of carbohydrate metabolic process"/>
    <property type="evidence" value="ECO:0007669"/>
    <property type="project" value="InterPro"/>
</dbReference>
<dbReference type="SUPFAM" id="SSF53795">
    <property type="entry name" value="PEP carboxykinase-like"/>
    <property type="match status" value="1"/>
</dbReference>
<keyword evidence="2" id="KW-0808">Transferase</keyword>
<evidence type="ECO:0000313" key="2">
    <source>
        <dbReference type="EMBL" id="RVU16421.1"/>
    </source>
</evidence>
<feature type="domain" description="HPr kinase/phosphorylase C-terminal" evidence="1">
    <location>
        <begin position="2"/>
        <end position="81"/>
    </location>
</feature>
<comment type="caution">
    <text evidence="2">The sequence shown here is derived from an EMBL/GenBank/DDBJ whole genome shotgun (WGS) entry which is preliminary data.</text>
</comment>
<proteinExistence type="predicted"/>
<dbReference type="CDD" id="cd01918">
    <property type="entry name" value="HprK_C"/>
    <property type="match status" value="1"/>
</dbReference>
<evidence type="ECO:0000259" key="1">
    <source>
        <dbReference type="Pfam" id="PF07475"/>
    </source>
</evidence>
<dbReference type="GO" id="GO:0005524">
    <property type="term" value="F:ATP binding"/>
    <property type="evidence" value="ECO:0007669"/>
    <property type="project" value="InterPro"/>
</dbReference>
<dbReference type="OrthoDB" id="8326226at2"/>
<dbReference type="InterPro" id="IPR011104">
    <property type="entry name" value="Hpr_kin/Pase_C"/>
</dbReference>
<dbReference type="EMBL" id="SACP01000016">
    <property type="protein sequence ID" value="RVU16421.1"/>
    <property type="molecule type" value="Genomic_DNA"/>
</dbReference>
<dbReference type="AlphaFoldDB" id="A0A3S2XJQ1"/>
<protein>
    <submittedName>
        <fullName evidence="2">Serine kinase</fullName>
    </submittedName>
</protein>
<reference evidence="2 3" key="1">
    <citation type="submission" date="2019-01" db="EMBL/GenBank/DDBJ databases">
        <authorList>
            <person name="Chen W.-M."/>
        </authorList>
    </citation>
    <scope>NUCLEOTIDE SEQUENCE [LARGE SCALE GENOMIC DNA]</scope>
    <source>
        <strain evidence="2 3">TER-1</strain>
    </source>
</reference>
<dbReference type="Pfam" id="PF07475">
    <property type="entry name" value="Hpr_kinase_C"/>
    <property type="match status" value="1"/>
</dbReference>
<dbReference type="Gene3D" id="3.40.50.300">
    <property type="entry name" value="P-loop containing nucleotide triphosphate hydrolases"/>
    <property type="match status" value="1"/>
</dbReference>
<name>A0A3S2XJQ1_9HYPH</name>
<evidence type="ECO:0000313" key="3">
    <source>
        <dbReference type="Proteomes" id="UP000286997"/>
    </source>
</evidence>
<gene>
    <name evidence="2" type="ORF">EOE48_17200</name>
</gene>
<keyword evidence="2" id="KW-0418">Kinase</keyword>
<accession>A0A3S2XJQ1</accession>
<sequence>MTVHATCLVLGEVGILIRGPSGSGKTTLARDLLARGAMLRVLAALVGDDRVILTLRHGRVVARPHPALAGLVEIRGHGPQPVEAALPSAIVGLVVDLAETAARLAGPEEESVRLHGVLLPRMILPRDPARTETVVWRWRRLRAMMTVG</sequence>
<dbReference type="GO" id="GO:0000155">
    <property type="term" value="F:phosphorelay sensor kinase activity"/>
    <property type="evidence" value="ECO:0007669"/>
    <property type="project" value="InterPro"/>
</dbReference>
<dbReference type="InterPro" id="IPR027417">
    <property type="entry name" value="P-loop_NTPase"/>
</dbReference>
<dbReference type="RefSeq" id="WP_127731332.1">
    <property type="nucleotide sequence ID" value="NZ_SACP01000016.1"/>
</dbReference>
<organism evidence="2 3">
    <name type="scientific">Methylobacterium oryzihabitans</name>
    <dbReference type="NCBI Taxonomy" id="2499852"/>
    <lineage>
        <taxon>Bacteria</taxon>
        <taxon>Pseudomonadati</taxon>
        <taxon>Pseudomonadota</taxon>
        <taxon>Alphaproteobacteria</taxon>
        <taxon>Hyphomicrobiales</taxon>
        <taxon>Methylobacteriaceae</taxon>
        <taxon>Methylobacterium</taxon>
    </lineage>
</organism>
<keyword evidence="3" id="KW-1185">Reference proteome</keyword>